<proteinExistence type="predicted"/>
<accession>A0A937KEB5</accession>
<dbReference type="InterPro" id="IPR018673">
    <property type="entry name" value="DUF2141"/>
</dbReference>
<evidence type="ECO:0000313" key="1">
    <source>
        <dbReference type="EMBL" id="MBL6446945.1"/>
    </source>
</evidence>
<name>A0A937KEB5_9BACT</name>
<keyword evidence="2" id="KW-1185">Reference proteome</keyword>
<dbReference type="RefSeq" id="WP_202856479.1">
    <property type="nucleotide sequence ID" value="NZ_JAEUGD010000042.1"/>
</dbReference>
<dbReference type="Proteomes" id="UP000614216">
    <property type="component" value="Unassembled WGS sequence"/>
</dbReference>
<reference evidence="1" key="1">
    <citation type="submission" date="2021-01" db="EMBL/GenBank/DDBJ databases">
        <title>Fulvivirga kasyanovii gen. nov., sp nov., a novel member of the phylum Bacteroidetes isolated from seawater in a mussel farm.</title>
        <authorList>
            <person name="Zhao L.-H."/>
            <person name="Wang Z.-J."/>
        </authorList>
    </citation>
    <scope>NUCLEOTIDE SEQUENCE</scope>
    <source>
        <strain evidence="1">29W222</strain>
    </source>
</reference>
<dbReference type="Pfam" id="PF09912">
    <property type="entry name" value="DUF2141"/>
    <property type="match status" value="1"/>
</dbReference>
<organism evidence="1 2">
    <name type="scientific">Fulvivirga marina</name>
    <dbReference type="NCBI Taxonomy" id="2494733"/>
    <lineage>
        <taxon>Bacteria</taxon>
        <taxon>Pseudomonadati</taxon>
        <taxon>Bacteroidota</taxon>
        <taxon>Cytophagia</taxon>
        <taxon>Cytophagales</taxon>
        <taxon>Fulvivirgaceae</taxon>
        <taxon>Fulvivirga</taxon>
    </lineage>
</organism>
<protein>
    <submittedName>
        <fullName evidence="1">DUF2141 domain-containing protein</fullName>
    </submittedName>
</protein>
<dbReference type="Gene3D" id="2.60.40.4180">
    <property type="match status" value="1"/>
</dbReference>
<comment type="caution">
    <text evidence="1">The sequence shown here is derived from an EMBL/GenBank/DDBJ whole genome shotgun (WGS) entry which is preliminary data.</text>
</comment>
<sequence>MTILLSFLLLLGYSNQSVNELNITVENIKDPKGQLIVAIFNSKENYLKKPFESQTIAVKHNNTSIKFKDLPQGQYSVSIIYDENNNGELDKNFFGIPTEGFGFSKKSMGTFGPPSYDDTKIELDGDVSITISLKYF</sequence>
<evidence type="ECO:0000313" key="2">
    <source>
        <dbReference type="Proteomes" id="UP000614216"/>
    </source>
</evidence>
<dbReference type="EMBL" id="JAEUGD010000042">
    <property type="protein sequence ID" value="MBL6446945.1"/>
    <property type="molecule type" value="Genomic_DNA"/>
</dbReference>
<gene>
    <name evidence="1" type="ORF">JMN32_11535</name>
</gene>
<dbReference type="AlphaFoldDB" id="A0A937KEB5"/>